<keyword evidence="2 5" id="KW-0812">Transmembrane</keyword>
<dbReference type="GO" id="GO:0097250">
    <property type="term" value="P:mitochondrial respirasome assembly"/>
    <property type="evidence" value="ECO:0007669"/>
    <property type="project" value="TreeGrafter"/>
</dbReference>
<gene>
    <name evidence="7" type="ORF">DGAL_LOCUS1468</name>
</gene>
<dbReference type="PANTHER" id="PTHR12297:SF18">
    <property type="entry name" value="HIG1 DOMAIN FAMILY MEMBER 2A"/>
    <property type="match status" value="1"/>
</dbReference>
<dbReference type="PANTHER" id="PTHR12297">
    <property type="entry name" value="HYPOXIA-INDUCBILE GENE 1 HIG1 -RELATED"/>
    <property type="match status" value="1"/>
</dbReference>
<dbReference type="Proteomes" id="UP000789390">
    <property type="component" value="Unassembled WGS sequence"/>
</dbReference>
<proteinExistence type="predicted"/>
<evidence type="ECO:0000256" key="4">
    <source>
        <dbReference type="ARBA" id="ARBA00023136"/>
    </source>
</evidence>
<evidence type="ECO:0000256" key="2">
    <source>
        <dbReference type="ARBA" id="ARBA00022692"/>
    </source>
</evidence>
<reference evidence="7" key="1">
    <citation type="submission" date="2021-11" db="EMBL/GenBank/DDBJ databases">
        <authorList>
            <person name="Schell T."/>
        </authorList>
    </citation>
    <scope>NUCLEOTIDE SEQUENCE</scope>
    <source>
        <strain evidence="7">M5</strain>
    </source>
</reference>
<name>A0A8J2RN08_9CRUS</name>
<sequence length="126" mass="14125">MLQLQAVCATSIQTINEMSTSNGKNNEMESYVEELNWIQLREEIGAENLKNQESFKEKFNRKFKENPFVPIGCAATAAALTYGLWSFRQGRPKMSQNMMRLRIAAQGFTIVGLMVGVGISAVKENT</sequence>
<keyword evidence="3 5" id="KW-1133">Transmembrane helix</keyword>
<keyword evidence="4 5" id="KW-0472">Membrane</keyword>
<dbReference type="EMBL" id="CAKKLH010000017">
    <property type="protein sequence ID" value="CAH0099334.1"/>
    <property type="molecule type" value="Genomic_DNA"/>
</dbReference>
<dbReference type="GO" id="GO:0031966">
    <property type="term" value="C:mitochondrial membrane"/>
    <property type="evidence" value="ECO:0007669"/>
    <property type="project" value="UniProtKB-SubCell"/>
</dbReference>
<dbReference type="Gene3D" id="6.10.140.1320">
    <property type="match status" value="1"/>
</dbReference>
<evidence type="ECO:0000313" key="7">
    <source>
        <dbReference type="EMBL" id="CAH0099334.1"/>
    </source>
</evidence>
<dbReference type="InterPro" id="IPR007667">
    <property type="entry name" value="Hypoxia_induced_domain"/>
</dbReference>
<evidence type="ECO:0000313" key="8">
    <source>
        <dbReference type="Proteomes" id="UP000789390"/>
    </source>
</evidence>
<keyword evidence="8" id="KW-1185">Reference proteome</keyword>
<dbReference type="Pfam" id="PF04588">
    <property type="entry name" value="HIG_1_N"/>
    <property type="match status" value="1"/>
</dbReference>
<accession>A0A8J2RN08</accession>
<evidence type="ECO:0000256" key="5">
    <source>
        <dbReference type="SAM" id="Phobius"/>
    </source>
</evidence>
<evidence type="ECO:0000259" key="6">
    <source>
        <dbReference type="PROSITE" id="PS51503"/>
    </source>
</evidence>
<dbReference type="AlphaFoldDB" id="A0A8J2RN08"/>
<evidence type="ECO:0000256" key="1">
    <source>
        <dbReference type="ARBA" id="ARBA00004325"/>
    </source>
</evidence>
<dbReference type="OrthoDB" id="6604018at2759"/>
<feature type="transmembrane region" description="Helical" evidence="5">
    <location>
        <begin position="99"/>
        <end position="122"/>
    </location>
</feature>
<protein>
    <recommendedName>
        <fullName evidence="6">HIG1 domain-containing protein</fullName>
    </recommendedName>
</protein>
<comment type="subcellular location">
    <subcellularLocation>
        <location evidence="1">Mitochondrion membrane</location>
    </subcellularLocation>
</comment>
<dbReference type="PROSITE" id="PS51503">
    <property type="entry name" value="HIG1"/>
    <property type="match status" value="1"/>
</dbReference>
<comment type="caution">
    <text evidence="7">The sequence shown here is derived from an EMBL/GenBank/DDBJ whole genome shotgun (WGS) entry which is preliminary data.</text>
</comment>
<feature type="domain" description="HIG1" evidence="6">
    <location>
        <begin position="40"/>
        <end position="126"/>
    </location>
</feature>
<organism evidence="7 8">
    <name type="scientific">Daphnia galeata</name>
    <dbReference type="NCBI Taxonomy" id="27404"/>
    <lineage>
        <taxon>Eukaryota</taxon>
        <taxon>Metazoa</taxon>
        <taxon>Ecdysozoa</taxon>
        <taxon>Arthropoda</taxon>
        <taxon>Crustacea</taxon>
        <taxon>Branchiopoda</taxon>
        <taxon>Diplostraca</taxon>
        <taxon>Cladocera</taxon>
        <taxon>Anomopoda</taxon>
        <taxon>Daphniidae</taxon>
        <taxon>Daphnia</taxon>
    </lineage>
</organism>
<evidence type="ECO:0000256" key="3">
    <source>
        <dbReference type="ARBA" id="ARBA00022989"/>
    </source>
</evidence>
<dbReference type="InterPro" id="IPR050355">
    <property type="entry name" value="RCF1"/>
</dbReference>
<feature type="transmembrane region" description="Helical" evidence="5">
    <location>
        <begin position="68"/>
        <end position="87"/>
    </location>
</feature>